<dbReference type="SUPFAM" id="SSF47413">
    <property type="entry name" value="lambda repressor-like DNA-binding domains"/>
    <property type="match status" value="1"/>
</dbReference>
<dbReference type="Proteomes" id="UP000030147">
    <property type="component" value="Unassembled WGS sequence"/>
</dbReference>
<dbReference type="GO" id="GO:0003677">
    <property type="term" value="F:DNA binding"/>
    <property type="evidence" value="ECO:0007669"/>
    <property type="project" value="UniProtKB-KW"/>
</dbReference>
<dbReference type="InterPro" id="IPR001387">
    <property type="entry name" value="Cro/C1-type_HTH"/>
</dbReference>
<dbReference type="SMART" id="SM00530">
    <property type="entry name" value="HTH_XRE"/>
    <property type="match status" value="1"/>
</dbReference>
<protein>
    <submittedName>
        <fullName evidence="3">XRE family transcriptional regulator</fullName>
    </submittedName>
</protein>
<proteinExistence type="predicted"/>
<keyword evidence="4" id="KW-1185">Reference proteome</keyword>
<dbReference type="STRING" id="1385514.N782_06365"/>
<dbReference type="EMBL" id="AVBF01000015">
    <property type="protein sequence ID" value="KGP73245.1"/>
    <property type="molecule type" value="Genomic_DNA"/>
</dbReference>
<organism evidence="3 4">
    <name type="scientific">Pontibacillus yanchengensis Y32</name>
    <dbReference type="NCBI Taxonomy" id="1385514"/>
    <lineage>
        <taxon>Bacteria</taxon>
        <taxon>Bacillati</taxon>
        <taxon>Bacillota</taxon>
        <taxon>Bacilli</taxon>
        <taxon>Bacillales</taxon>
        <taxon>Bacillaceae</taxon>
        <taxon>Pontibacillus</taxon>
    </lineage>
</organism>
<accession>A0A0A2TVD8</accession>
<dbReference type="AlphaFoldDB" id="A0A0A2TVD8"/>
<sequence>MREWLKVLRKEKGFTQEYVASLCHIDRAYYAQIENGKRTPSVQVAEKIADTLSFNSSKLYVDYFIEPLQASLSDIPITFTHCDLDLKYTWVFNPQFDFDDNWLIGKQINDIMEETFCEKLVNLKKEVIETREIKKEVVTFSFYNKEREYLIYAKPLYNKSNNIVGVATAAVDISFIL</sequence>
<dbReference type="Pfam" id="PF13596">
    <property type="entry name" value="PAS_10"/>
    <property type="match status" value="1"/>
</dbReference>
<evidence type="ECO:0000313" key="4">
    <source>
        <dbReference type="Proteomes" id="UP000030147"/>
    </source>
</evidence>
<evidence type="ECO:0000259" key="2">
    <source>
        <dbReference type="PROSITE" id="PS50943"/>
    </source>
</evidence>
<name>A0A0A2TVD8_9BACI</name>
<dbReference type="Gene3D" id="1.10.260.40">
    <property type="entry name" value="lambda repressor-like DNA-binding domains"/>
    <property type="match status" value="1"/>
</dbReference>
<keyword evidence="1" id="KW-0238">DNA-binding</keyword>
<evidence type="ECO:0000256" key="1">
    <source>
        <dbReference type="ARBA" id="ARBA00023125"/>
    </source>
</evidence>
<dbReference type="PANTHER" id="PTHR46558">
    <property type="entry name" value="TRACRIPTIONAL REGULATORY PROTEIN-RELATED-RELATED"/>
    <property type="match status" value="1"/>
</dbReference>
<gene>
    <name evidence="3" type="ORF">N782_06365</name>
</gene>
<dbReference type="eggNOG" id="COG1476">
    <property type="taxonomic scope" value="Bacteria"/>
</dbReference>
<dbReference type="Pfam" id="PF01381">
    <property type="entry name" value="HTH_3"/>
    <property type="match status" value="1"/>
</dbReference>
<reference evidence="3 4" key="1">
    <citation type="journal article" date="2015" name="Stand. Genomic Sci.">
        <title>High quality draft genome sequence of the moderately halophilic bacterium Pontibacillus yanchengensis Y32(T) and comparison among Pontibacillus genomes.</title>
        <authorList>
            <person name="Huang J."/>
            <person name="Qiao Z.X."/>
            <person name="Tang J.W."/>
            <person name="Wang G."/>
        </authorList>
    </citation>
    <scope>NUCLEOTIDE SEQUENCE [LARGE SCALE GENOMIC DNA]</scope>
    <source>
        <strain evidence="3 4">Y32</strain>
    </source>
</reference>
<dbReference type="OrthoDB" id="1859224at2"/>
<dbReference type="PROSITE" id="PS50943">
    <property type="entry name" value="HTH_CROC1"/>
    <property type="match status" value="1"/>
</dbReference>
<dbReference type="Gene3D" id="3.30.450.20">
    <property type="entry name" value="PAS domain"/>
    <property type="match status" value="1"/>
</dbReference>
<dbReference type="RefSeq" id="WP_036817964.1">
    <property type="nucleotide sequence ID" value="NZ_AVBF01000015.1"/>
</dbReference>
<feature type="domain" description="HTH cro/C1-type" evidence="2">
    <location>
        <begin position="5"/>
        <end position="59"/>
    </location>
</feature>
<dbReference type="PANTHER" id="PTHR46558:SF11">
    <property type="entry name" value="HTH-TYPE TRANSCRIPTIONAL REGULATOR XRE"/>
    <property type="match status" value="1"/>
</dbReference>
<comment type="caution">
    <text evidence="3">The sequence shown here is derived from an EMBL/GenBank/DDBJ whole genome shotgun (WGS) entry which is preliminary data.</text>
</comment>
<evidence type="ECO:0000313" key="3">
    <source>
        <dbReference type="EMBL" id="KGP73245.1"/>
    </source>
</evidence>
<dbReference type="InterPro" id="IPR010982">
    <property type="entry name" value="Lambda_DNA-bd_dom_sf"/>
</dbReference>
<dbReference type="CDD" id="cd00093">
    <property type="entry name" value="HTH_XRE"/>
    <property type="match status" value="1"/>
</dbReference>